<organism evidence="1 2">
    <name type="scientific">Pluteus cervinus</name>
    <dbReference type="NCBI Taxonomy" id="181527"/>
    <lineage>
        <taxon>Eukaryota</taxon>
        <taxon>Fungi</taxon>
        <taxon>Dikarya</taxon>
        <taxon>Basidiomycota</taxon>
        <taxon>Agaricomycotina</taxon>
        <taxon>Agaricomycetes</taxon>
        <taxon>Agaricomycetidae</taxon>
        <taxon>Agaricales</taxon>
        <taxon>Pluteineae</taxon>
        <taxon>Pluteaceae</taxon>
        <taxon>Pluteus</taxon>
    </lineage>
</organism>
<reference evidence="1 2" key="1">
    <citation type="journal article" date="2019" name="Nat. Ecol. Evol.">
        <title>Megaphylogeny resolves global patterns of mushroom evolution.</title>
        <authorList>
            <person name="Varga T."/>
            <person name="Krizsan K."/>
            <person name="Foldi C."/>
            <person name="Dima B."/>
            <person name="Sanchez-Garcia M."/>
            <person name="Sanchez-Ramirez S."/>
            <person name="Szollosi G.J."/>
            <person name="Szarkandi J.G."/>
            <person name="Papp V."/>
            <person name="Albert L."/>
            <person name="Andreopoulos W."/>
            <person name="Angelini C."/>
            <person name="Antonin V."/>
            <person name="Barry K.W."/>
            <person name="Bougher N.L."/>
            <person name="Buchanan P."/>
            <person name="Buyck B."/>
            <person name="Bense V."/>
            <person name="Catcheside P."/>
            <person name="Chovatia M."/>
            <person name="Cooper J."/>
            <person name="Damon W."/>
            <person name="Desjardin D."/>
            <person name="Finy P."/>
            <person name="Geml J."/>
            <person name="Haridas S."/>
            <person name="Hughes K."/>
            <person name="Justo A."/>
            <person name="Karasinski D."/>
            <person name="Kautmanova I."/>
            <person name="Kiss B."/>
            <person name="Kocsube S."/>
            <person name="Kotiranta H."/>
            <person name="LaButti K.M."/>
            <person name="Lechner B.E."/>
            <person name="Liimatainen K."/>
            <person name="Lipzen A."/>
            <person name="Lukacs Z."/>
            <person name="Mihaltcheva S."/>
            <person name="Morgado L.N."/>
            <person name="Niskanen T."/>
            <person name="Noordeloos M.E."/>
            <person name="Ohm R.A."/>
            <person name="Ortiz-Santana B."/>
            <person name="Ovrebo C."/>
            <person name="Racz N."/>
            <person name="Riley R."/>
            <person name="Savchenko A."/>
            <person name="Shiryaev A."/>
            <person name="Soop K."/>
            <person name="Spirin V."/>
            <person name="Szebenyi C."/>
            <person name="Tomsovsky M."/>
            <person name="Tulloss R.E."/>
            <person name="Uehling J."/>
            <person name="Grigoriev I.V."/>
            <person name="Vagvolgyi C."/>
            <person name="Papp T."/>
            <person name="Martin F.M."/>
            <person name="Miettinen O."/>
            <person name="Hibbett D.S."/>
            <person name="Nagy L.G."/>
        </authorList>
    </citation>
    <scope>NUCLEOTIDE SEQUENCE [LARGE SCALE GENOMIC DNA]</scope>
    <source>
        <strain evidence="1 2">NL-1719</strain>
    </source>
</reference>
<gene>
    <name evidence="1" type="ORF">BDN72DRAFT_905938</name>
</gene>
<dbReference type="Proteomes" id="UP000308600">
    <property type="component" value="Unassembled WGS sequence"/>
</dbReference>
<dbReference type="EMBL" id="ML209007">
    <property type="protein sequence ID" value="TFK59347.1"/>
    <property type="molecule type" value="Genomic_DNA"/>
</dbReference>
<protein>
    <submittedName>
        <fullName evidence="1">Uncharacterized protein</fullName>
    </submittedName>
</protein>
<proteinExistence type="predicted"/>
<name>A0ACD3A3B8_9AGAR</name>
<evidence type="ECO:0000313" key="1">
    <source>
        <dbReference type="EMBL" id="TFK59347.1"/>
    </source>
</evidence>
<keyword evidence="2" id="KW-1185">Reference proteome</keyword>
<sequence>MCFFVVKLSNKLNKPFELTNWEKHRDKGCDQIRGTVKGRTERKTDVNGNVTYGSKETKVTKSIAHFFAVQTKPAKQPPPIVPESFICKHLHGPDYSNYINLTHTRAYGGISPTFTAQLVRCLFPYKTFPPLDSASAAVKDGLLVSLDQVEVMHERW</sequence>
<evidence type="ECO:0000313" key="2">
    <source>
        <dbReference type="Proteomes" id="UP000308600"/>
    </source>
</evidence>
<accession>A0ACD3A3B8</accession>